<protein>
    <submittedName>
        <fullName evidence="3">Glr1527 protein</fullName>
    </submittedName>
</protein>
<keyword evidence="2" id="KW-0472">Membrane</keyword>
<feature type="transmembrane region" description="Helical" evidence="2">
    <location>
        <begin position="408"/>
        <end position="429"/>
    </location>
</feature>
<feature type="transmembrane region" description="Helical" evidence="2">
    <location>
        <begin position="342"/>
        <end position="363"/>
    </location>
</feature>
<keyword evidence="2" id="KW-1133">Transmembrane helix</keyword>
<proteinExistence type="predicted"/>
<feature type="region of interest" description="Disordered" evidence="1">
    <location>
        <begin position="1"/>
        <end position="39"/>
    </location>
</feature>
<dbReference type="EnsemblBacteria" id="BAC89468">
    <property type="protein sequence ID" value="BAC89468"/>
    <property type="gene ID" value="BAC89468"/>
</dbReference>
<keyword evidence="4" id="KW-1185">Reference proteome</keyword>
<evidence type="ECO:0000313" key="4">
    <source>
        <dbReference type="Proteomes" id="UP000000557"/>
    </source>
</evidence>
<keyword evidence="2" id="KW-0812">Transmembrane</keyword>
<name>Q7NKF1_GLOVI</name>
<organism evidence="3 4">
    <name type="scientific">Gloeobacter violaceus (strain ATCC 29082 / PCC 7421)</name>
    <dbReference type="NCBI Taxonomy" id="251221"/>
    <lineage>
        <taxon>Bacteria</taxon>
        <taxon>Bacillati</taxon>
        <taxon>Cyanobacteriota</taxon>
        <taxon>Cyanophyceae</taxon>
        <taxon>Gloeobacterales</taxon>
        <taxon>Gloeobacteraceae</taxon>
        <taxon>Gloeobacter</taxon>
    </lineage>
</organism>
<dbReference type="KEGG" id="gvi:glr1527"/>
<dbReference type="Proteomes" id="UP000000557">
    <property type="component" value="Chromosome"/>
</dbReference>
<sequence>MTTSGVKTLPLLPVPGSGSGKTPLGRWLKAGGPGGEHHAEKTQPWYTVLWLTGVDYFSTLGYQPGIALLAAGAISPLATLMLVVVTLAGALPVYIQVAKRSYIGQGSIAMLENLLSGWSGKLLVLVLIGFASTSFIITMTLSASDAAEHLVKNPLLEPYLEGFNLPLTLLLLALLAVVFLLGFSEAVGLAVAVGVPYILLNIVVLARCLMEIAARPEVIGRWQGNLLALGDWTGLVLLAALAFPKLALGLSGFETGVSVIPLVKGDPEDRNKPAPEGRIRNARYLLASAAVLMSGLLISSSFVTTLLIEPAAYRPGGPAAGRSLAYLAHEYLGELFGSIYDVSTIAILWFAGASAMVGLLNLIPRYLPRYGMAPSWVSYNRPLVLVLFAINALVTWLFDANVEAQGGAYATGVLALILSAAVAVALSLGREGQLYRRTRDRLLSIYFWLVAAIFAYALWDNNIERPDGVIIASFFIAFVLVVGIGTRLRRATELRVEQVTFADDLSAELWPKLLGKKVALVPLISNAPGPRERKANQIRNYYTIRHPFAFLHVNLRDDCSDFTGGLRLQIRQEGENFALEVFGAVAIANAIAYLSELMDPVSVFLGLTRKNMTEQSLNYILTGQGETGLMVYQILVRYWEWTPGEEDVRPLIFLLSE</sequence>
<feature type="transmembrane region" description="Helical" evidence="2">
    <location>
        <begin position="441"/>
        <end position="459"/>
    </location>
</feature>
<dbReference type="HOGENOM" id="CLU_425603_0_0_3"/>
<evidence type="ECO:0000256" key="1">
    <source>
        <dbReference type="SAM" id="MobiDB-lite"/>
    </source>
</evidence>
<evidence type="ECO:0000256" key="2">
    <source>
        <dbReference type="SAM" id="Phobius"/>
    </source>
</evidence>
<dbReference type="RefSeq" id="WP_011141526.1">
    <property type="nucleotide sequence ID" value="NC_005125.1"/>
</dbReference>
<dbReference type="OrthoDB" id="232755at2"/>
<accession>Q7NKF1</accession>
<dbReference type="STRING" id="251221.gene:10759016"/>
<feature type="transmembrane region" description="Helical" evidence="2">
    <location>
        <begin position="234"/>
        <end position="263"/>
    </location>
</feature>
<feature type="transmembrane region" description="Helical" evidence="2">
    <location>
        <begin position="66"/>
        <end position="95"/>
    </location>
</feature>
<feature type="transmembrane region" description="Helical" evidence="2">
    <location>
        <begin position="122"/>
        <end position="143"/>
    </location>
</feature>
<feature type="transmembrane region" description="Helical" evidence="2">
    <location>
        <begin position="190"/>
        <end position="214"/>
    </location>
</feature>
<dbReference type="eggNOG" id="COG0531">
    <property type="taxonomic scope" value="Bacteria"/>
</dbReference>
<feature type="transmembrane region" description="Helical" evidence="2">
    <location>
        <begin position="284"/>
        <end position="308"/>
    </location>
</feature>
<dbReference type="EMBL" id="BA000045">
    <property type="protein sequence ID" value="BAC89468.1"/>
    <property type="molecule type" value="Genomic_DNA"/>
</dbReference>
<feature type="transmembrane region" description="Helical" evidence="2">
    <location>
        <begin position="163"/>
        <end position="183"/>
    </location>
</feature>
<reference evidence="3 4" key="2">
    <citation type="journal article" date="2003" name="DNA Res.">
        <title>Complete genome structure of Gloeobacter violaceus PCC 7421, a cyanobacterium that lacks thylakoids (supplement).</title>
        <authorList>
            <person name="Nakamura Y."/>
            <person name="Kaneko T."/>
            <person name="Sato S."/>
            <person name="Mimuro M."/>
            <person name="Miyashita H."/>
            <person name="Tsuchiya T."/>
            <person name="Sasamoto S."/>
            <person name="Watanabe A."/>
            <person name="Kawashima K."/>
            <person name="Kishida Y."/>
            <person name="Kiyokawa C."/>
            <person name="Kohara M."/>
            <person name="Matsumoto M."/>
            <person name="Matsuno A."/>
            <person name="Nakazaki N."/>
            <person name="Shimpo S."/>
            <person name="Takeuchi C."/>
            <person name="Yamada M."/>
            <person name="Tabata S."/>
        </authorList>
    </citation>
    <scope>NUCLEOTIDE SEQUENCE [LARGE SCALE GENOMIC DNA]</scope>
    <source>
        <strain evidence="4">ATCC 29082 / PCC 7421</strain>
    </source>
</reference>
<feature type="transmembrane region" description="Helical" evidence="2">
    <location>
        <begin position="471"/>
        <end position="488"/>
    </location>
</feature>
<dbReference type="PhylomeDB" id="Q7NKF1"/>
<dbReference type="AlphaFoldDB" id="Q7NKF1"/>
<dbReference type="InParanoid" id="Q7NKF1"/>
<evidence type="ECO:0000313" key="3">
    <source>
        <dbReference type="EMBL" id="BAC89468.1"/>
    </source>
</evidence>
<reference evidence="3 4" key="1">
    <citation type="journal article" date="2003" name="DNA Res.">
        <title>Complete genome structure of Gloeobacter violaceus PCC 7421, a cyanobacterium that lacks thylakoids.</title>
        <authorList>
            <person name="Nakamura Y."/>
            <person name="Kaneko T."/>
            <person name="Sato S."/>
            <person name="Mimuro M."/>
            <person name="Miyashita H."/>
            <person name="Tsuchiya T."/>
            <person name="Sasamoto S."/>
            <person name="Watanabe A."/>
            <person name="Kawashima K."/>
            <person name="Kishida Y."/>
            <person name="Kiyokawa C."/>
            <person name="Kohara M."/>
            <person name="Matsumoto M."/>
            <person name="Matsuno A."/>
            <person name="Nakazaki N."/>
            <person name="Shimpo S."/>
            <person name="Takeuchi C."/>
            <person name="Yamada M."/>
            <person name="Tabata S."/>
        </authorList>
    </citation>
    <scope>NUCLEOTIDE SEQUENCE [LARGE SCALE GENOMIC DNA]</scope>
    <source>
        <strain evidence="4">ATCC 29082 / PCC 7421</strain>
    </source>
</reference>
<feature type="transmembrane region" description="Helical" evidence="2">
    <location>
        <begin position="383"/>
        <end position="402"/>
    </location>
</feature>
<gene>
    <name evidence="3" type="ordered locus">glr1527</name>
</gene>
<dbReference type="PATRIC" id="fig|251221.4.peg.1561"/>